<reference evidence="4 5" key="1">
    <citation type="journal article" date="2010" name="J. Bacteriol.">
        <title>Genome sequences of Oceanicola granulosus HTCC2516(T) and Oceanicola batsensis HTCC2597(TDelta).</title>
        <authorList>
            <person name="Thrash J.C."/>
            <person name="Cho J.C."/>
            <person name="Vergin K.L."/>
            <person name="Giovannoni S.J."/>
        </authorList>
    </citation>
    <scope>NUCLEOTIDE SEQUENCE [LARGE SCALE GENOMIC DNA]</scope>
    <source>
        <strain evidence="5">ATCC BAA-861 / DSM 15982 / KCTC 12143 / HTCC2516</strain>
    </source>
</reference>
<keyword evidence="5" id="KW-1185">Reference proteome</keyword>
<dbReference type="CDD" id="cd00442">
    <property type="entry name" value="Lyz-like"/>
    <property type="match status" value="1"/>
</dbReference>
<dbReference type="OrthoDB" id="5763339at2"/>
<accession>Q2CIG9</accession>
<gene>
    <name evidence="4" type="ORF">OG2516_05913</name>
</gene>
<name>Q2CIG9_OCEGH</name>
<comment type="similarity">
    <text evidence="1">Belongs to the virb1 family.</text>
</comment>
<dbReference type="SUPFAM" id="SSF53955">
    <property type="entry name" value="Lysozyme-like"/>
    <property type="match status" value="1"/>
</dbReference>
<dbReference type="InterPro" id="IPR008258">
    <property type="entry name" value="Transglycosylase_SLT_dom_1"/>
</dbReference>
<dbReference type="Pfam" id="PF01464">
    <property type="entry name" value="SLT"/>
    <property type="match status" value="1"/>
</dbReference>
<dbReference type="STRING" id="314256.OG2516_05913"/>
<dbReference type="HOGENOM" id="CLU_079068_1_0_5"/>
<protein>
    <recommendedName>
        <fullName evidence="3">Transglycosylase SLT domain-containing protein</fullName>
    </recommendedName>
</protein>
<evidence type="ECO:0000256" key="1">
    <source>
        <dbReference type="ARBA" id="ARBA00009387"/>
    </source>
</evidence>
<comment type="caution">
    <text evidence="4">The sequence shown here is derived from an EMBL/GenBank/DDBJ whole genome shotgun (WGS) entry which is preliminary data.</text>
</comment>
<dbReference type="PROSITE" id="PS51257">
    <property type="entry name" value="PROKAR_LIPOPROTEIN"/>
    <property type="match status" value="1"/>
</dbReference>
<proteinExistence type="inferred from homology"/>
<evidence type="ECO:0000259" key="3">
    <source>
        <dbReference type="Pfam" id="PF01464"/>
    </source>
</evidence>
<evidence type="ECO:0000313" key="4">
    <source>
        <dbReference type="EMBL" id="EAR52620.1"/>
    </source>
</evidence>
<dbReference type="eggNOG" id="COG0741">
    <property type="taxonomic scope" value="Bacteria"/>
</dbReference>
<feature type="chain" id="PRO_5004207304" description="Transglycosylase SLT domain-containing protein" evidence="2">
    <location>
        <begin position="18"/>
        <end position="193"/>
    </location>
</feature>
<dbReference type="InterPro" id="IPR023346">
    <property type="entry name" value="Lysozyme-like_dom_sf"/>
</dbReference>
<dbReference type="Proteomes" id="UP000003635">
    <property type="component" value="Unassembled WGS sequence"/>
</dbReference>
<sequence>MRLPLLALALSALSACAVLEPAPPPEPEPYVPVMRWDHRPEAAQWTAASFASLETGAGAPLVDMLPADITAWCPGYATASRDERAAFWTGLMSALARHESTWNPQAVGGGGRWFGLVQIDPNTARGYGCAAQSGSALRNGAANLTCAFRIAARQVARYGTVSRGMRDWGPFHSASKREDMRNWTSQQAYCRAE</sequence>
<dbReference type="AlphaFoldDB" id="Q2CIG9"/>
<dbReference type="EMBL" id="AAOT01000003">
    <property type="protein sequence ID" value="EAR52620.1"/>
    <property type="molecule type" value="Genomic_DNA"/>
</dbReference>
<dbReference type="Gene3D" id="1.10.530.10">
    <property type="match status" value="1"/>
</dbReference>
<evidence type="ECO:0000256" key="2">
    <source>
        <dbReference type="SAM" id="SignalP"/>
    </source>
</evidence>
<keyword evidence="2" id="KW-0732">Signal</keyword>
<feature type="signal peptide" evidence="2">
    <location>
        <begin position="1"/>
        <end position="17"/>
    </location>
</feature>
<organism evidence="4 5">
    <name type="scientific">Oceanicola granulosus (strain ATCC BAA-861 / DSM 15982 / KCTC 12143 / HTCC2516)</name>
    <dbReference type="NCBI Taxonomy" id="314256"/>
    <lineage>
        <taxon>Bacteria</taxon>
        <taxon>Pseudomonadati</taxon>
        <taxon>Pseudomonadota</taxon>
        <taxon>Alphaproteobacteria</taxon>
        <taxon>Rhodobacterales</taxon>
        <taxon>Roseobacteraceae</taxon>
        <taxon>Oceanicola</taxon>
    </lineage>
</organism>
<dbReference type="RefSeq" id="WP_007254710.1">
    <property type="nucleotide sequence ID" value="NZ_CH724107.1"/>
</dbReference>
<evidence type="ECO:0000313" key="5">
    <source>
        <dbReference type="Proteomes" id="UP000003635"/>
    </source>
</evidence>
<feature type="domain" description="Transglycosylase SLT" evidence="3">
    <location>
        <begin position="84"/>
        <end position="160"/>
    </location>
</feature>